<keyword evidence="1" id="KW-0997">Cell inner membrane</keyword>
<dbReference type="GO" id="GO:0016740">
    <property type="term" value="F:transferase activity"/>
    <property type="evidence" value="ECO:0007669"/>
    <property type="project" value="UniProtKB-KW"/>
</dbReference>
<dbReference type="SUPFAM" id="SSF53448">
    <property type="entry name" value="Nucleotide-diphospho-sugar transferases"/>
    <property type="match status" value="3"/>
</dbReference>
<comment type="caution">
    <text evidence="3">The sequence shown here is derived from an EMBL/GenBank/DDBJ whole genome shotgun (WGS) entry which is preliminary data.</text>
</comment>
<gene>
    <name evidence="3" type="ORF">C5U62_10960</name>
</gene>
<keyword evidence="1" id="KW-1003">Cell membrane</keyword>
<feature type="domain" description="Glycosyltransferase 2-like" evidence="2">
    <location>
        <begin position="8"/>
        <end position="146"/>
    </location>
</feature>
<dbReference type="AlphaFoldDB" id="A0A2T6GPC2"/>
<organism evidence="3 4">
    <name type="scientific">Pseudomonas protegens</name>
    <dbReference type="NCBI Taxonomy" id="380021"/>
    <lineage>
        <taxon>Bacteria</taxon>
        <taxon>Pseudomonadati</taxon>
        <taxon>Pseudomonadota</taxon>
        <taxon>Gammaproteobacteria</taxon>
        <taxon>Pseudomonadales</taxon>
        <taxon>Pseudomonadaceae</taxon>
        <taxon>Pseudomonas</taxon>
    </lineage>
</organism>
<dbReference type="InterPro" id="IPR029044">
    <property type="entry name" value="Nucleotide-diphossugar_trans"/>
</dbReference>
<keyword evidence="1" id="KW-0472">Membrane</keyword>
<dbReference type="SUPFAM" id="SSF53756">
    <property type="entry name" value="UDP-Glycosyltransferase/glycogen phosphorylase"/>
    <property type="match status" value="1"/>
</dbReference>
<protein>
    <submittedName>
        <fullName evidence="3">Glycosyl transferase family 2</fullName>
    </submittedName>
</protein>
<dbReference type="PANTHER" id="PTHR43685:SF2">
    <property type="entry name" value="GLYCOSYLTRANSFERASE 2-LIKE DOMAIN-CONTAINING PROTEIN"/>
    <property type="match status" value="1"/>
</dbReference>
<proteinExistence type="predicted"/>
<evidence type="ECO:0000313" key="3">
    <source>
        <dbReference type="EMBL" id="PUA45976.1"/>
    </source>
</evidence>
<dbReference type="InterPro" id="IPR001173">
    <property type="entry name" value="Glyco_trans_2-like"/>
</dbReference>
<feature type="domain" description="Glycosyltransferase 2-like" evidence="2">
    <location>
        <begin position="579"/>
        <end position="757"/>
    </location>
</feature>
<dbReference type="Gene3D" id="3.90.550.10">
    <property type="entry name" value="Spore Coat Polysaccharide Biosynthesis Protein SpsA, Chain A"/>
    <property type="match status" value="3"/>
</dbReference>
<dbReference type="PANTHER" id="PTHR43685">
    <property type="entry name" value="GLYCOSYLTRANSFERASE"/>
    <property type="match status" value="1"/>
</dbReference>
<dbReference type="RefSeq" id="WP_108544765.1">
    <property type="nucleotide sequence ID" value="NZ_PYJM01000002.1"/>
</dbReference>
<dbReference type="EMBL" id="PYJM01000002">
    <property type="protein sequence ID" value="PUA45976.1"/>
    <property type="molecule type" value="Genomic_DNA"/>
</dbReference>
<reference evidence="3 4" key="1">
    <citation type="submission" date="2018-03" db="EMBL/GenBank/DDBJ databases">
        <title>Draft genome sequence of the plant growth promoting rhizobacterium Pseudomonas protegens strain BNJ-SS-45 isolated from wheat (Triticum aestivum) rhizosphere.</title>
        <authorList>
            <person name="Bajpai A."/>
            <person name="Shende K."/>
            <person name="Meena N."/>
            <person name="Upadhyayula S.R."/>
            <person name="Suravajhala P."/>
            <person name="Medicherla K.M."/>
            <person name="Johri B.N."/>
        </authorList>
    </citation>
    <scope>NUCLEOTIDE SEQUENCE [LARGE SCALE GENOMIC DNA]</scope>
    <source>
        <strain evidence="3 4">BNJ-SS-45</strain>
    </source>
</reference>
<evidence type="ECO:0000256" key="1">
    <source>
        <dbReference type="ARBA" id="ARBA00022519"/>
    </source>
</evidence>
<dbReference type="InterPro" id="IPR050834">
    <property type="entry name" value="Glycosyltransf_2"/>
</dbReference>
<dbReference type="Gene3D" id="3.40.50.2000">
    <property type="entry name" value="Glycogen Phosphorylase B"/>
    <property type="match status" value="1"/>
</dbReference>
<dbReference type="Pfam" id="PF00535">
    <property type="entry name" value="Glycos_transf_2"/>
    <property type="match status" value="2"/>
</dbReference>
<evidence type="ECO:0000259" key="2">
    <source>
        <dbReference type="Pfam" id="PF00535"/>
    </source>
</evidence>
<evidence type="ECO:0000313" key="4">
    <source>
        <dbReference type="Proteomes" id="UP000244178"/>
    </source>
</evidence>
<dbReference type="Proteomes" id="UP000244178">
    <property type="component" value="Unassembled WGS sequence"/>
</dbReference>
<keyword evidence="3" id="KW-0808">Transferase</keyword>
<dbReference type="CDD" id="cd00761">
    <property type="entry name" value="Glyco_tranf_GTA_type"/>
    <property type="match status" value="1"/>
</dbReference>
<sequence length="1190" mass="132662">MNQAPLVSIVIPAFNPRFFSQALDSALAQTYQPLEIVICDDSADDQIQRIVEAIVEPAHPVRYLRNPQRLGLQKNVLRCVEEARGELIKVLCDDDRLFAPSIALQAPVLIDNPDINLVCALRVFSDAGNFILPPRVDNCRFTYNDAVLKGEDMLAIFESTPRNFLGNFSSALMRRADVLELLPALIQEGAGFVALLDFALFICLMRRGNLAALVTVLSCERLYPGRLSATPEMLKQARSEWEWLVQMLAARSGESAPAAGWVRYVDMAREAEQPRNWQELCVTRVLGNRSTVVDGRVGGESISYEDFYREWLSVRKFSAVEQRLMPQRIDSWPRRVQLVPVVLDFEGDGEALARTLDSIDGQLFAPAAVLVLSVGEEQVRDRVLHQSLRGDWVQQLNELLPQLEGCDWFYLLQAGDRLQESALLILAERIANTPAMLCAYSDEGALVEGESSEPVFKPDFNLDLMRSYPYVGRALAFSRERFMAEGGFDPVRGELAPQDLLWRMVEAAGPQTIEHIADIQLESEFSFAQWLSRPQVIEASEGLVAAHLQRIGVEHRIVHDDLPLLNRIDYLHASRPLVSIILPCGDSLATLQRCVESLIEQTAYNHYEIVLMDAGSRDPAMADWLTAMAQLGGAMLRVLPYVGPHSHAALINSAASQARGDYLLLLSPRALICSGDWLDELLNQAQRPEVGVVGARILATDGSILHAGQVLGMAGPVSSPFVGEAMDARGYMQRLQVVQNWSAVSDDCLMVRKEVFASLGGLDEQAFAGELGATDLCLRVDRNGYLVVWTPHATLMLRPASPAVDDSERQLVREAEQERFYQQWMAKIARDPAYNPALSLGYSSFSLEPSLRNNWNPFCSRALPLILGLPVNSSAVGHYRVTGPLAALEEAGRVIARVAYESPSTVDIERLSPDTIILQCRYSEGAASDILRMKKYSSALRVFELDDYIVSAPKKNTHARNKPVNTEQMLREGIGLCDRVVVTTQPLADALSSMHSDIRVVPNMLALDPWASLTSRRGTSSKPRVGWGGGTSHTGDLEIIAEVVRELANEVEWVFFGMCPDDLRPYVHEFHSLTSLQSYPFKLASLNLDLALAPLEFHIFNDCKSNLRLLEYGACGYPVICTDTEAYRGFLPCTKVRSNSTEEWLQAIRMHLSDPAASYRMGDELREAVHRDFMLRDDNLRHWLWGWLAD</sequence>
<accession>A0A2T6GPC2</accession>
<name>A0A2T6GPC2_9PSED</name>